<dbReference type="CDD" id="cd04647">
    <property type="entry name" value="LbH_MAT_like"/>
    <property type="match status" value="1"/>
</dbReference>
<evidence type="ECO:0000313" key="2">
    <source>
        <dbReference type="Proteomes" id="UP000808699"/>
    </source>
</evidence>
<dbReference type="GO" id="GO:0016746">
    <property type="term" value="F:acyltransferase activity"/>
    <property type="evidence" value="ECO:0007669"/>
    <property type="project" value="UniProtKB-KW"/>
</dbReference>
<dbReference type="SUPFAM" id="SSF51161">
    <property type="entry name" value="Trimeric LpxA-like enzymes"/>
    <property type="match status" value="1"/>
</dbReference>
<dbReference type="Gene3D" id="2.160.10.10">
    <property type="entry name" value="Hexapeptide repeat proteins"/>
    <property type="match status" value="1"/>
</dbReference>
<reference evidence="1 2" key="1">
    <citation type="submission" date="2020-11" db="EMBL/GenBank/DDBJ databases">
        <title>Enhanced detection system for hospital associated transmission using whole genome sequencing surveillance.</title>
        <authorList>
            <person name="Harrison L.H."/>
            <person name="Van Tyne D."/>
            <person name="Marsh J.W."/>
            <person name="Griffith M.P."/>
            <person name="Snyder D.J."/>
            <person name="Cooper V.S."/>
            <person name="Mustapha M."/>
        </authorList>
    </citation>
    <scope>NUCLEOTIDE SEQUENCE [LARGE SCALE GENOMIC DNA]</scope>
    <source>
        <strain evidence="1 2">ACIN00241</strain>
    </source>
</reference>
<dbReference type="Pfam" id="PF00132">
    <property type="entry name" value="Hexapep"/>
    <property type="match status" value="1"/>
</dbReference>
<keyword evidence="1" id="KW-0012">Acyltransferase</keyword>
<gene>
    <name evidence="1" type="ORF">I6M64_14595</name>
</gene>
<organism evidence="1 2">
    <name type="scientific">Acinetobacter lactucae</name>
    <dbReference type="NCBI Taxonomy" id="1785128"/>
    <lineage>
        <taxon>Bacteria</taxon>
        <taxon>Pseudomonadati</taxon>
        <taxon>Pseudomonadota</taxon>
        <taxon>Gammaproteobacteria</taxon>
        <taxon>Moraxellales</taxon>
        <taxon>Moraxellaceae</taxon>
        <taxon>Acinetobacter</taxon>
        <taxon>Acinetobacter calcoaceticus/baumannii complex</taxon>
    </lineage>
</organism>
<dbReference type="PANTHER" id="PTHR23416">
    <property type="entry name" value="SIALIC ACID SYNTHASE-RELATED"/>
    <property type="match status" value="1"/>
</dbReference>
<evidence type="ECO:0000313" key="1">
    <source>
        <dbReference type="EMBL" id="MBJ8438538.1"/>
    </source>
</evidence>
<dbReference type="InterPro" id="IPR001451">
    <property type="entry name" value="Hexapep"/>
</dbReference>
<accession>A0ABS1AKT8</accession>
<keyword evidence="1" id="KW-0808">Transferase</keyword>
<sequence length="162" mass="17523">MSTLIARLIVKIITWAKYRTHTYNISKFTGISQKATIGINCVLNIPVNNLFIGDYTYLNEVHLSSGERGKVIIGQGCAIGYNVSIKAITHSKEKPTNNAHGLIQHIEKDIKIGDNCWIGDNVYIREGVSLGSNVIVGANSVVTKSFGDNVIIAGIPAKIIAS</sequence>
<dbReference type="RefSeq" id="WP_200043966.1">
    <property type="nucleotide sequence ID" value="NZ_JADWNO010000009.1"/>
</dbReference>
<proteinExistence type="predicted"/>
<dbReference type="Proteomes" id="UP000808699">
    <property type="component" value="Unassembled WGS sequence"/>
</dbReference>
<dbReference type="InterPro" id="IPR051159">
    <property type="entry name" value="Hexapeptide_acetyltransf"/>
</dbReference>
<keyword evidence="2" id="KW-1185">Reference proteome</keyword>
<name>A0ABS1AKT8_9GAMM</name>
<dbReference type="InterPro" id="IPR011004">
    <property type="entry name" value="Trimer_LpxA-like_sf"/>
</dbReference>
<protein>
    <submittedName>
        <fullName evidence="1">Acyltransferase</fullName>
    </submittedName>
</protein>
<dbReference type="EMBL" id="JADWNO010000009">
    <property type="protein sequence ID" value="MBJ8438538.1"/>
    <property type="molecule type" value="Genomic_DNA"/>
</dbReference>
<comment type="caution">
    <text evidence="1">The sequence shown here is derived from an EMBL/GenBank/DDBJ whole genome shotgun (WGS) entry which is preliminary data.</text>
</comment>